<feature type="chain" id="PRO_5045086814" evidence="2">
    <location>
        <begin position="23"/>
        <end position="184"/>
    </location>
</feature>
<reference evidence="4 5" key="1">
    <citation type="submission" date="2020-10" db="EMBL/GenBank/DDBJ databases">
        <title>Identification of Nocardia species via Next-generation sequencing and recognition of intraspecies genetic diversity.</title>
        <authorList>
            <person name="Li P."/>
            <person name="Li P."/>
            <person name="Lu B."/>
        </authorList>
    </citation>
    <scope>NUCLEOTIDE SEQUENCE [LARGE SCALE GENOMIC DNA]</scope>
    <source>
        <strain evidence="4 5">BJ06-0143</strain>
    </source>
</reference>
<gene>
    <name evidence="4" type="ORF">IU449_20420</name>
</gene>
<dbReference type="EMBL" id="JADLQN010000003">
    <property type="protein sequence ID" value="MBF6356878.1"/>
    <property type="molecule type" value="Genomic_DNA"/>
</dbReference>
<feature type="compositionally biased region" description="Low complexity" evidence="1">
    <location>
        <begin position="30"/>
        <end position="56"/>
    </location>
</feature>
<evidence type="ECO:0000313" key="4">
    <source>
        <dbReference type="EMBL" id="MBF6356878.1"/>
    </source>
</evidence>
<accession>A0ABS0DJL3</accession>
<sequence>MHRIRGKVFGVAVAIAATGLLAACGDDDSTASSTPTLSTTATSSAAASSSAEGEPASPAPESPAPAPEQAEQQPEQQTDTAAPERPQPVPDEQIPEADTSGLSDKDKQYLAALEEKGIKPSSPDIALSVATYVCQGVAAGAAESDLTTFVNAMAGSDAAFDPSKMPVEEAGRIYIDTAKQTYCQ</sequence>
<dbReference type="Pfam" id="PF05305">
    <property type="entry name" value="DUF732"/>
    <property type="match status" value="1"/>
</dbReference>
<keyword evidence="5" id="KW-1185">Reference proteome</keyword>
<name>A0ABS0DJL3_9NOCA</name>
<feature type="signal peptide" evidence="2">
    <location>
        <begin position="1"/>
        <end position="22"/>
    </location>
</feature>
<evidence type="ECO:0000256" key="2">
    <source>
        <dbReference type="SAM" id="SignalP"/>
    </source>
</evidence>
<dbReference type="PROSITE" id="PS51257">
    <property type="entry name" value="PROKAR_LIPOPROTEIN"/>
    <property type="match status" value="1"/>
</dbReference>
<evidence type="ECO:0000256" key="1">
    <source>
        <dbReference type="SAM" id="MobiDB-lite"/>
    </source>
</evidence>
<dbReference type="InterPro" id="IPR007969">
    <property type="entry name" value="DUF732"/>
</dbReference>
<evidence type="ECO:0000259" key="3">
    <source>
        <dbReference type="Pfam" id="PF05305"/>
    </source>
</evidence>
<dbReference type="RefSeq" id="WP_195003688.1">
    <property type="nucleotide sequence ID" value="NZ_JADLQN010000003.1"/>
</dbReference>
<feature type="domain" description="DUF732" evidence="3">
    <location>
        <begin position="105"/>
        <end position="183"/>
    </location>
</feature>
<proteinExistence type="predicted"/>
<keyword evidence="2" id="KW-0732">Signal</keyword>
<organism evidence="4 5">
    <name type="scientific">Nocardia higoensis</name>
    <dbReference type="NCBI Taxonomy" id="228599"/>
    <lineage>
        <taxon>Bacteria</taxon>
        <taxon>Bacillati</taxon>
        <taxon>Actinomycetota</taxon>
        <taxon>Actinomycetes</taxon>
        <taxon>Mycobacteriales</taxon>
        <taxon>Nocardiaceae</taxon>
        <taxon>Nocardia</taxon>
    </lineage>
</organism>
<feature type="region of interest" description="Disordered" evidence="1">
    <location>
        <begin position="24"/>
        <end position="106"/>
    </location>
</feature>
<comment type="caution">
    <text evidence="4">The sequence shown here is derived from an EMBL/GenBank/DDBJ whole genome shotgun (WGS) entry which is preliminary data.</text>
</comment>
<feature type="compositionally biased region" description="Low complexity" evidence="1">
    <location>
        <begin position="67"/>
        <end position="83"/>
    </location>
</feature>
<feature type="compositionally biased region" description="Pro residues" evidence="1">
    <location>
        <begin position="57"/>
        <end position="66"/>
    </location>
</feature>
<protein>
    <submittedName>
        <fullName evidence="4">DUF732 domain-containing protein</fullName>
    </submittedName>
</protein>
<dbReference type="Proteomes" id="UP000707731">
    <property type="component" value="Unassembled WGS sequence"/>
</dbReference>
<evidence type="ECO:0000313" key="5">
    <source>
        <dbReference type="Proteomes" id="UP000707731"/>
    </source>
</evidence>